<organism evidence="1 2">
    <name type="scientific">Niastella vici</name>
    <dbReference type="NCBI Taxonomy" id="1703345"/>
    <lineage>
        <taxon>Bacteria</taxon>
        <taxon>Pseudomonadati</taxon>
        <taxon>Bacteroidota</taxon>
        <taxon>Chitinophagia</taxon>
        <taxon>Chitinophagales</taxon>
        <taxon>Chitinophagaceae</taxon>
        <taxon>Niastella</taxon>
    </lineage>
</organism>
<evidence type="ECO:0000313" key="2">
    <source>
        <dbReference type="Proteomes" id="UP000192796"/>
    </source>
</evidence>
<name>A0A1V9FMA5_9BACT</name>
<evidence type="ECO:0000313" key="1">
    <source>
        <dbReference type="EMBL" id="OQP59468.1"/>
    </source>
</evidence>
<dbReference type="InterPro" id="IPR008969">
    <property type="entry name" value="CarboxyPept-like_regulatory"/>
</dbReference>
<protein>
    <recommendedName>
        <fullName evidence="3">Carboxypeptidase regulatory-like domain-containing protein</fullName>
    </recommendedName>
</protein>
<accession>A0A1V9FMA5</accession>
<dbReference type="AlphaFoldDB" id="A0A1V9FMA5"/>
<gene>
    <name evidence="1" type="ORF">A3860_37605</name>
</gene>
<evidence type="ECO:0008006" key="3">
    <source>
        <dbReference type="Google" id="ProtNLM"/>
    </source>
</evidence>
<dbReference type="Pfam" id="PF13620">
    <property type="entry name" value="CarboxypepD_reg"/>
    <property type="match status" value="1"/>
</dbReference>
<dbReference type="PROSITE" id="PS51257">
    <property type="entry name" value="PROKAR_LIPOPROTEIN"/>
    <property type="match status" value="1"/>
</dbReference>
<dbReference type="OrthoDB" id="973965at2"/>
<dbReference type="SUPFAM" id="SSF49464">
    <property type="entry name" value="Carboxypeptidase regulatory domain-like"/>
    <property type="match status" value="1"/>
</dbReference>
<sequence length="587" mass="61778">MKKILQLGFTAVTAAGLIIISCQKTNNDNPTNPNIPVEYVTASITGRVVDNSNQPVNGALVNAGTASTTTDLNGNFSFSNVSLAKNAGFVKVIKDGFFEGSRTILVNAGVVNYVSMQLIKKTVSGTVSGSSGGNVTVTGGGSVVFTGNSFVNTGGNNAYTGTVSVSTWFLNPTASNFSEIMPGTLRGINAGNEETGLQSFGMMAVELTGAGGEKLQLAAGKTATLTFPIPAALQGQAPATIPLWTFNDTTGLWKEEGIATKQGANYVGTVSHFSFWNCDYPYSLCDFKIICKDQNGKPFYPCRVELKTTGDSISRYGYGYTDATGYAGGKIPKGKTLQLKLYSQCNTVIYTQDIGPFTATADLGTITVNFTGTSPVMVSGSAVNCSGGPVTNGFVDISIDEAHNRVAITNGSFSMAVNRCSDAPTTAAITAYDLGTNQGGNATTVAVNSATVNAGQLSACGNSLVQFLNYTLKDTNVSYIPPADSLQLLSNINNNFALYAYRKATNDYEKVYLSFNATGTGTVPINYVYILKNNRQYVQASTLNMNITEFGVAGTGYISGNFSGNLKDSSSNVILPASMSFRVKRKQ</sequence>
<dbReference type="RefSeq" id="WP_081154736.1">
    <property type="nucleotide sequence ID" value="NZ_LVYD01000079.1"/>
</dbReference>
<dbReference type="Gene3D" id="2.60.40.1120">
    <property type="entry name" value="Carboxypeptidase-like, regulatory domain"/>
    <property type="match status" value="1"/>
</dbReference>
<dbReference type="STRING" id="1703345.A3860_37605"/>
<comment type="caution">
    <text evidence="1">The sequence shown here is derived from an EMBL/GenBank/DDBJ whole genome shotgun (WGS) entry which is preliminary data.</text>
</comment>
<dbReference type="EMBL" id="LVYD01000079">
    <property type="protein sequence ID" value="OQP59468.1"/>
    <property type="molecule type" value="Genomic_DNA"/>
</dbReference>
<reference evidence="1 2" key="1">
    <citation type="submission" date="2016-03" db="EMBL/GenBank/DDBJ databases">
        <title>Niastella vici sp. nov., isolated from farmland soil.</title>
        <authorList>
            <person name="Chen L."/>
            <person name="Wang D."/>
            <person name="Yang S."/>
            <person name="Wang G."/>
        </authorList>
    </citation>
    <scope>NUCLEOTIDE SEQUENCE [LARGE SCALE GENOMIC DNA]</scope>
    <source>
        <strain evidence="1 2">DJ57</strain>
    </source>
</reference>
<dbReference type="Proteomes" id="UP000192796">
    <property type="component" value="Unassembled WGS sequence"/>
</dbReference>
<proteinExistence type="predicted"/>
<keyword evidence="2" id="KW-1185">Reference proteome</keyword>